<dbReference type="RefSeq" id="WP_206715048.1">
    <property type="nucleotide sequence ID" value="NZ_CP071091.1"/>
</dbReference>
<reference evidence="9 10" key="1">
    <citation type="submission" date="2021-02" db="EMBL/GenBank/DDBJ databases">
        <title>De Novo genome assembly of isolated myxobacteria.</title>
        <authorList>
            <person name="Stevens D.C."/>
        </authorList>
    </citation>
    <scope>NUCLEOTIDE SEQUENCE [LARGE SCALE GENOMIC DNA]</scope>
    <source>
        <strain evidence="9 10">SCHIC003</strain>
    </source>
</reference>
<gene>
    <name evidence="9" type="ORF">JY572_34230</name>
</gene>
<dbReference type="PROSITE" id="PS51257">
    <property type="entry name" value="PROKAR_LIPOPROTEIN"/>
    <property type="match status" value="1"/>
</dbReference>
<keyword evidence="10" id="KW-1185">Reference proteome</keyword>
<evidence type="ECO:0000256" key="1">
    <source>
        <dbReference type="ARBA" id="ARBA00022670"/>
    </source>
</evidence>
<dbReference type="EMBL" id="CP071091">
    <property type="protein sequence ID" value="QSQ13351.1"/>
    <property type="molecule type" value="Genomic_DNA"/>
</dbReference>
<evidence type="ECO:0000313" key="10">
    <source>
        <dbReference type="Proteomes" id="UP000663090"/>
    </source>
</evidence>
<evidence type="ECO:0000256" key="7">
    <source>
        <dbReference type="SAM" id="MobiDB-lite"/>
    </source>
</evidence>
<protein>
    <submittedName>
        <fullName evidence="9">M48 family metalloprotease</fullName>
    </submittedName>
</protein>
<dbReference type="PANTHER" id="PTHR22726:SF1">
    <property type="entry name" value="METALLOENDOPEPTIDASE OMA1, MITOCHONDRIAL"/>
    <property type="match status" value="1"/>
</dbReference>
<keyword evidence="5 6" id="KW-0482">Metalloprotease</keyword>
<feature type="region of interest" description="Disordered" evidence="7">
    <location>
        <begin position="253"/>
        <end position="274"/>
    </location>
</feature>
<dbReference type="InterPro" id="IPR001915">
    <property type="entry name" value="Peptidase_M48"/>
</dbReference>
<keyword evidence="2" id="KW-0479">Metal-binding</keyword>
<dbReference type="CDD" id="cd07333">
    <property type="entry name" value="M48C_bepA_like"/>
    <property type="match status" value="1"/>
</dbReference>
<feature type="domain" description="Peptidase M48" evidence="8">
    <location>
        <begin position="82"/>
        <end position="247"/>
    </location>
</feature>
<dbReference type="PANTHER" id="PTHR22726">
    <property type="entry name" value="METALLOENDOPEPTIDASE OMA1"/>
    <property type="match status" value="1"/>
</dbReference>
<evidence type="ECO:0000256" key="6">
    <source>
        <dbReference type="RuleBase" id="RU003983"/>
    </source>
</evidence>
<evidence type="ECO:0000256" key="4">
    <source>
        <dbReference type="ARBA" id="ARBA00022833"/>
    </source>
</evidence>
<evidence type="ECO:0000256" key="5">
    <source>
        <dbReference type="ARBA" id="ARBA00023049"/>
    </source>
</evidence>
<evidence type="ECO:0000256" key="3">
    <source>
        <dbReference type="ARBA" id="ARBA00022801"/>
    </source>
</evidence>
<evidence type="ECO:0000313" key="9">
    <source>
        <dbReference type="EMBL" id="QSQ13351.1"/>
    </source>
</evidence>
<accession>A0ABX7N7G6</accession>
<keyword evidence="3 6" id="KW-0378">Hydrolase</keyword>
<proteinExistence type="inferred from homology"/>
<name>A0ABX7N7G6_9BACT</name>
<dbReference type="InterPro" id="IPR051156">
    <property type="entry name" value="Mito/Outer_Membr_Metalloprot"/>
</dbReference>
<dbReference type="GO" id="GO:0008237">
    <property type="term" value="F:metallopeptidase activity"/>
    <property type="evidence" value="ECO:0007669"/>
    <property type="project" value="UniProtKB-KW"/>
</dbReference>
<organism evidence="9 10">
    <name type="scientific">Myxococcus landrumensis</name>
    <dbReference type="NCBI Taxonomy" id="2813577"/>
    <lineage>
        <taxon>Bacteria</taxon>
        <taxon>Pseudomonadati</taxon>
        <taxon>Myxococcota</taxon>
        <taxon>Myxococcia</taxon>
        <taxon>Myxococcales</taxon>
        <taxon>Cystobacterineae</taxon>
        <taxon>Myxococcaceae</taxon>
        <taxon>Myxococcus</taxon>
    </lineage>
</organism>
<comment type="cofactor">
    <cofactor evidence="6">
        <name>Zn(2+)</name>
        <dbReference type="ChEBI" id="CHEBI:29105"/>
    </cofactor>
    <text evidence="6">Binds 1 zinc ion per subunit.</text>
</comment>
<dbReference type="Proteomes" id="UP000663090">
    <property type="component" value="Chromosome"/>
</dbReference>
<comment type="similarity">
    <text evidence="6">Belongs to the peptidase M48 family.</text>
</comment>
<sequence length="274" mass="29763">MQRILSAVWSLALLMGVTTGCTQQRVQAEKALAKTFVTDEQEEEIGKQVKQELEQKEKIKYVQDPAVVEYVRTLSAPIIRQATKDRPGVKWKINVIDDPKMVNAFATPGGYLYVYTGLILASDTEAELAGVMAHEAGHVVGRHSARAMVNQMGLQTVTQLALGQNPGAAAQVAAQLVGGGAMLAHSRSEETEADEYGARYSSGAGYDPRGLITFFEKLQAMQGQSPGIMKWLSTHPTNQDRIADLQKFIAQKNLRGSNNSPGQLPAIKQKLGGR</sequence>
<dbReference type="Gene3D" id="3.30.2010.10">
    <property type="entry name" value="Metalloproteases ('zincins'), catalytic domain"/>
    <property type="match status" value="1"/>
</dbReference>
<keyword evidence="4 6" id="KW-0862">Zinc</keyword>
<keyword evidence="1 6" id="KW-0645">Protease</keyword>
<evidence type="ECO:0000256" key="2">
    <source>
        <dbReference type="ARBA" id="ARBA00022723"/>
    </source>
</evidence>
<evidence type="ECO:0000259" key="8">
    <source>
        <dbReference type="Pfam" id="PF01435"/>
    </source>
</evidence>
<dbReference type="Pfam" id="PF01435">
    <property type="entry name" value="Peptidase_M48"/>
    <property type="match status" value="1"/>
</dbReference>